<dbReference type="PROSITE" id="PS01154">
    <property type="entry name" value="RNA_POL_L_13KD"/>
    <property type="match status" value="1"/>
</dbReference>
<comment type="similarity">
    <text evidence="5">Belongs to the archaeal Rpo11/eukaryotic RPB11/RPC19 RNA polymerase subunit family.</text>
</comment>
<accession>A0A0D3L1F7</accession>
<evidence type="ECO:0000256" key="1">
    <source>
        <dbReference type="ARBA" id="ARBA00004123"/>
    </source>
</evidence>
<dbReference type="InterPro" id="IPR008193">
    <property type="entry name" value="RNA_pol_Rpb11_13-16kDa_CS"/>
</dbReference>
<dbReference type="InterPro" id="IPR036603">
    <property type="entry name" value="RBP11-like"/>
</dbReference>
<dbReference type="GeneID" id="17287112"/>
<reference evidence="8" key="1">
    <citation type="journal article" date="2013" name="Nature">
        <title>Pan genome of the phytoplankton Emiliania underpins its global distribution.</title>
        <authorList>
            <person name="Read B.A."/>
            <person name="Kegel J."/>
            <person name="Klute M.J."/>
            <person name="Kuo A."/>
            <person name="Lefebvre S.C."/>
            <person name="Maumus F."/>
            <person name="Mayer C."/>
            <person name="Miller J."/>
            <person name="Monier A."/>
            <person name="Salamov A."/>
            <person name="Young J."/>
            <person name="Aguilar M."/>
            <person name="Claverie J.M."/>
            <person name="Frickenhaus S."/>
            <person name="Gonzalez K."/>
            <person name="Herman E.K."/>
            <person name="Lin Y.C."/>
            <person name="Napier J."/>
            <person name="Ogata H."/>
            <person name="Sarno A.F."/>
            <person name="Shmutz J."/>
            <person name="Schroeder D."/>
            <person name="de Vargas C."/>
            <person name="Verret F."/>
            <person name="von Dassow P."/>
            <person name="Valentin K."/>
            <person name="Van de Peer Y."/>
            <person name="Wheeler G."/>
            <person name="Dacks J.B."/>
            <person name="Delwiche C.F."/>
            <person name="Dyhrman S.T."/>
            <person name="Glockner G."/>
            <person name="John U."/>
            <person name="Richards T."/>
            <person name="Worden A.Z."/>
            <person name="Zhang X."/>
            <person name="Grigoriev I.V."/>
            <person name="Allen A.E."/>
            <person name="Bidle K."/>
            <person name="Borodovsky M."/>
            <person name="Bowler C."/>
            <person name="Brownlee C."/>
            <person name="Cock J.M."/>
            <person name="Elias M."/>
            <person name="Gladyshev V.N."/>
            <person name="Groth M."/>
            <person name="Guda C."/>
            <person name="Hadaegh A."/>
            <person name="Iglesias-Rodriguez M.D."/>
            <person name="Jenkins J."/>
            <person name="Jones B.M."/>
            <person name="Lawson T."/>
            <person name="Leese F."/>
            <person name="Lindquist E."/>
            <person name="Lobanov A."/>
            <person name="Lomsadze A."/>
            <person name="Malik S.B."/>
            <person name="Marsh M.E."/>
            <person name="Mackinder L."/>
            <person name="Mock T."/>
            <person name="Mueller-Roeber B."/>
            <person name="Pagarete A."/>
            <person name="Parker M."/>
            <person name="Probert I."/>
            <person name="Quesneville H."/>
            <person name="Raines C."/>
            <person name="Rensing S.A."/>
            <person name="Riano-Pachon D.M."/>
            <person name="Richier S."/>
            <person name="Rokitta S."/>
            <person name="Shiraiwa Y."/>
            <person name="Soanes D.M."/>
            <person name="van der Giezen M."/>
            <person name="Wahlund T.M."/>
            <person name="Williams B."/>
            <person name="Wilson W."/>
            <person name="Wolfe G."/>
            <person name="Wurch L.L."/>
        </authorList>
    </citation>
    <scope>NUCLEOTIDE SEQUENCE</scope>
</reference>
<dbReference type="GO" id="GO:0005666">
    <property type="term" value="C:RNA polymerase III complex"/>
    <property type="evidence" value="ECO:0007669"/>
    <property type="project" value="TreeGrafter"/>
</dbReference>
<dbReference type="InterPro" id="IPR022905">
    <property type="entry name" value="Rpo11-like"/>
</dbReference>
<evidence type="ECO:0000256" key="4">
    <source>
        <dbReference type="ARBA" id="ARBA00023242"/>
    </source>
</evidence>
<name>A0A0D3L1F7_EMIH1</name>
<dbReference type="GO" id="GO:0006383">
    <property type="term" value="P:transcription by RNA polymerase III"/>
    <property type="evidence" value="ECO:0007669"/>
    <property type="project" value="TreeGrafter"/>
</dbReference>
<dbReference type="GO" id="GO:0046983">
    <property type="term" value="F:protein dimerization activity"/>
    <property type="evidence" value="ECO:0007669"/>
    <property type="project" value="InterPro"/>
</dbReference>
<dbReference type="HAMAP" id="MF_00261">
    <property type="entry name" value="RNApol_arch_Rpo11"/>
    <property type="match status" value="1"/>
</dbReference>
<keyword evidence="8" id="KW-1185">Reference proteome</keyword>
<dbReference type="GO" id="GO:0006362">
    <property type="term" value="P:transcription elongation by RNA polymerase I"/>
    <property type="evidence" value="ECO:0007669"/>
    <property type="project" value="TreeGrafter"/>
</dbReference>
<dbReference type="KEGG" id="ehx:EMIHUDRAFT_194396"/>
<reference evidence="7" key="2">
    <citation type="submission" date="2024-10" db="UniProtKB">
        <authorList>
            <consortium name="EnsemblProtists"/>
        </authorList>
    </citation>
    <scope>IDENTIFICATION</scope>
</reference>
<dbReference type="InterPro" id="IPR009025">
    <property type="entry name" value="RBP11-like_dimer"/>
</dbReference>
<evidence type="ECO:0000313" key="8">
    <source>
        <dbReference type="Proteomes" id="UP000013827"/>
    </source>
</evidence>
<keyword evidence="3" id="KW-0804">Transcription</keyword>
<evidence type="ECO:0000256" key="2">
    <source>
        <dbReference type="ARBA" id="ARBA00022478"/>
    </source>
</evidence>
<evidence type="ECO:0000256" key="3">
    <source>
        <dbReference type="ARBA" id="ARBA00023163"/>
    </source>
</evidence>
<feature type="domain" description="DNA-directed RNA polymerase RBP11-like dimerisation" evidence="6">
    <location>
        <begin position="21"/>
        <end position="93"/>
    </location>
</feature>
<dbReference type="Proteomes" id="UP000013827">
    <property type="component" value="Unassembled WGS sequence"/>
</dbReference>
<dbReference type="GO" id="GO:0003677">
    <property type="term" value="F:DNA binding"/>
    <property type="evidence" value="ECO:0007669"/>
    <property type="project" value="InterPro"/>
</dbReference>
<organism evidence="7 8">
    <name type="scientific">Emiliania huxleyi (strain CCMP1516)</name>
    <dbReference type="NCBI Taxonomy" id="280463"/>
    <lineage>
        <taxon>Eukaryota</taxon>
        <taxon>Haptista</taxon>
        <taxon>Haptophyta</taxon>
        <taxon>Prymnesiophyceae</taxon>
        <taxon>Isochrysidales</taxon>
        <taxon>Noelaerhabdaceae</taxon>
        <taxon>Emiliania</taxon>
    </lineage>
</organism>
<protein>
    <recommendedName>
        <fullName evidence="6">DNA-directed RNA polymerase RBP11-like dimerisation domain-containing protein</fullName>
    </recommendedName>
</protein>
<dbReference type="RefSeq" id="XP_005794271.1">
    <property type="nucleotide sequence ID" value="XM_005794214.1"/>
</dbReference>
<proteinExistence type="inferred from homology"/>
<dbReference type="Gene3D" id="3.30.1360.10">
    <property type="entry name" value="RNA polymerase, RBP11-like subunit"/>
    <property type="match status" value="1"/>
</dbReference>
<dbReference type="GO" id="GO:0003899">
    <property type="term" value="F:DNA-directed RNA polymerase activity"/>
    <property type="evidence" value="ECO:0007669"/>
    <property type="project" value="InterPro"/>
</dbReference>
<dbReference type="PANTHER" id="PTHR13946:SF28">
    <property type="entry name" value="DNA-DIRECTED RNA POLYMERASES I AND III SUBUNIT RPAC2"/>
    <property type="match status" value="1"/>
</dbReference>
<dbReference type="InterPro" id="IPR033898">
    <property type="entry name" value="RNAP_AC19"/>
</dbReference>
<dbReference type="OMA" id="MRIQMYD"/>
<dbReference type="AlphaFoldDB" id="A0A0D3L1F7"/>
<dbReference type="HOGENOM" id="CLU_090381_4_2_1"/>
<dbReference type="PaxDb" id="2903-EOD41842"/>
<dbReference type="PANTHER" id="PTHR13946">
    <property type="entry name" value="DNA-DIRECTED RNA POLYMERASE I,II,III"/>
    <property type="match status" value="1"/>
</dbReference>
<dbReference type="STRING" id="2903.R1E337"/>
<comment type="subcellular location">
    <subcellularLocation>
        <location evidence="1">Nucleus</location>
    </subcellularLocation>
</comment>
<sequence length="108" mass="11879">MADGDEPPQRVEIEAGGDTSAATFTLHNEDHTIGNSLRYVLNKDPQVSFVGYSVPHPSEPKMNLRIQTVGPSATTVLHGALGTLYEITAHTKETFERALEDFKAKQER</sequence>
<evidence type="ECO:0000259" key="6">
    <source>
        <dbReference type="Pfam" id="PF13656"/>
    </source>
</evidence>
<keyword evidence="2" id="KW-0240">DNA-directed RNA polymerase</keyword>
<evidence type="ECO:0000313" key="7">
    <source>
        <dbReference type="EnsemblProtists" id="EOD41842"/>
    </source>
</evidence>
<dbReference type="EnsemblProtists" id="EOD41842">
    <property type="protein sequence ID" value="EOD41842"/>
    <property type="gene ID" value="EMIHUDRAFT_194396"/>
</dbReference>
<dbReference type="CDD" id="cd07029">
    <property type="entry name" value="RNAP_I_III_AC19"/>
    <property type="match status" value="1"/>
</dbReference>
<evidence type="ECO:0000256" key="5">
    <source>
        <dbReference type="ARBA" id="ARBA00025751"/>
    </source>
</evidence>
<dbReference type="eggNOG" id="KOG3438">
    <property type="taxonomic scope" value="Eukaryota"/>
</dbReference>
<dbReference type="SUPFAM" id="SSF55257">
    <property type="entry name" value="RBP11-like subunits of RNA polymerase"/>
    <property type="match status" value="1"/>
</dbReference>
<keyword evidence="4" id="KW-0539">Nucleus</keyword>
<dbReference type="Pfam" id="PF13656">
    <property type="entry name" value="RNA_pol_L_2"/>
    <property type="match status" value="1"/>
</dbReference>
<dbReference type="GO" id="GO:0005736">
    <property type="term" value="C:RNA polymerase I complex"/>
    <property type="evidence" value="ECO:0007669"/>
    <property type="project" value="TreeGrafter"/>
</dbReference>